<dbReference type="Proteomes" id="UP001524642">
    <property type="component" value="Unassembled WGS sequence"/>
</dbReference>
<comment type="caution">
    <text evidence="2">The sequence shown here is derived from an EMBL/GenBank/DDBJ whole genome shotgun (WGS) entry which is preliminary data.</text>
</comment>
<dbReference type="PANTHER" id="PTHR42941">
    <property type="entry name" value="SLL1037 PROTEIN"/>
    <property type="match status" value="1"/>
</dbReference>
<accession>A0ABT1X2G2</accession>
<sequence>MWESIKAFLRSWGLVIIITVAGLAVAWRFVSPAPPETVRFAVSSNPQSVYTQTVDAYAKGLEAEKFKVERVATQGSADNVRLLREGKVDLALVQGGVAPAVGGDRLVSLGQVFFEPAWFFIRAQQGGGSPVQALRGQRVAIGPEGSGTRILALALLAANGLGADAIQADPLAGNEAAEALASGQVQAAVFVSARPNDAINKLMRTPGVTLLNFASRADAYAANLPYLNPARLPNAGLSLQEDLPRGDVTMMAPAASLLARDDLNPQVAALMMQILRDTHKGRTLFSAEGRFPSGLNHEVPLQEDAQRYYERGPSFLQSYLPFWLAVTVDRLWVLLIPLVTLLLPLIRIAPSIYSWQMDRQLWAIYDKVRKVEEASEKGLSMQTAAKLDALDKEAEKLKLPDSYAEKIYELRRHIAFVREKKAEA</sequence>
<dbReference type="Gene3D" id="3.40.190.10">
    <property type="entry name" value="Periplasmic binding protein-like II"/>
    <property type="match status" value="2"/>
</dbReference>
<protein>
    <submittedName>
        <fullName evidence="2">TAXI family TRAP transporter solute-binding subunit</fullName>
    </submittedName>
</protein>
<keyword evidence="1" id="KW-0812">Transmembrane</keyword>
<evidence type="ECO:0000313" key="2">
    <source>
        <dbReference type="EMBL" id="MCR0982288.1"/>
    </source>
</evidence>
<dbReference type="Pfam" id="PF16868">
    <property type="entry name" value="NMT1_3"/>
    <property type="match status" value="1"/>
</dbReference>
<keyword evidence="3" id="KW-1185">Reference proteome</keyword>
<evidence type="ECO:0000313" key="3">
    <source>
        <dbReference type="Proteomes" id="UP001524642"/>
    </source>
</evidence>
<dbReference type="InterPro" id="IPR011852">
    <property type="entry name" value="TRAP_TAXI"/>
</dbReference>
<name>A0ABT1X2G2_9PROT</name>
<dbReference type="EMBL" id="JANJOU010000007">
    <property type="protein sequence ID" value="MCR0982288.1"/>
    <property type="molecule type" value="Genomic_DNA"/>
</dbReference>
<organism evidence="2 3">
    <name type="scientific">Roseomonas populi</name>
    <dbReference type="NCBI Taxonomy" id="3121582"/>
    <lineage>
        <taxon>Bacteria</taxon>
        <taxon>Pseudomonadati</taxon>
        <taxon>Pseudomonadota</taxon>
        <taxon>Alphaproteobacteria</taxon>
        <taxon>Acetobacterales</taxon>
        <taxon>Roseomonadaceae</taxon>
        <taxon>Roseomonas</taxon>
    </lineage>
</organism>
<feature type="transmembrane region" description="Helical" evidence="1">
    <location>
        <begin position="12"/>
        <end position="30"/>
    </location>
</feature>
<gene>
    <name evidence="2" type="ORF">NRP21_09535</name>
</gene>
<reference evidence="2 3" key="1">
    <citation type="submission" date="2022-06" db="EMBL/GenBank/DDBJ databases">
        <title>Roseomonas CN29.</title>
        <authorList>
            <person name="Cheng Y."/>
            <person name="He X."/>
        </authorList>
    </citation>
    <scope>NUCLEOTIDE SEQUENCE [LARGE SCALE GENOMIC DNA]</scope>
    <source>
        <strain evidence="2 3">CN29</strain>
    </source>
</reference>
<dbReference type="RefSeq" id="WP_257715961.1">
    <property type="nucleotide sequence ID" value="NZ_JANJOU010000007.1"/>
</dbReference>
<dbReference type="NCBIfam" id="TIGR02122">
    <property type="entry name" value="TRAP_TAXI"/>
    <property type="match status" value="1"/>
</dbReference>
<evidence type="ECO:0000256" key="1">
    <source>
        <dbReference type="SAM" id="Phobius"/>
    </source>
</evidence>
<dbReference type="PANTHER" id="PTHR42941:SF1">
    <property type="entry name" value="SLL1037 PROTEIN"/>
    <property type="match status" value="1"/>
</dbReference>
<keyword evidence="1" id="KW-1133">Transmembrane helix</keyword>
<keyword evidence="1" id="KW-0472">Membrane</keyword>
<dbReference type="SUPFAM" id="SSF53850">
    <property type="entry name" value="Periplasmic binding protein-like II"/>
    <property type="match status" value="1"/>
</dbReference>
<proteinExistence type="predicted"/>